<keyword evidence="4" id="KW-0406">Ion transport</keyword>
<feature type="region of interest" description="Disordered" evidence="1">
    <location>
        <begin position="617"/>
        <end position="647"/>
    </location>
</feature>
<feature type="transmembrane region" description="Helical" evidence="2">
    <location>
        <begin position="148"/>
        <end position="169"/>
    </location>
</feature>
<feature type="transmembrane region" description="Helical" evidence="2">
    <location>
        <begin position="217"/>
        <end position="236"/>
    </location>
</feature>
<keyword evidence="5" id="KW-1185">Reference proteome</keyword>
<keyword evidence="2" id="KW-0812">Transmembrane</keyword>
<dbReference type="OMA" id="NITIMRL"/>
<keyword evidence="4" id="KW-0407">Ion channel</keyword>
<protein>
    <submittedName>
        <fullName evidence="4">Small-conductance calcium-activated potassium channel protein</fullName>
    </submittedName>
</protein>
<dbReference type="Gene3D" id="1.10.287.70">
    <property type="match status" value="1"/>
</dbReference>
<dbReference type="SUPFAM" id="SSF81324">
    <property type="entry name" value="Voltage-gated potassium channels"/>
    <property type="match status" value="1"/>
</dbReference>
<gene>
    <name evidence="4" type="primary">Contig4905.g5241</name>
    <name evidence="4" type="ORF">STYLEM_4230</name>
</gene>
<keyword evidence="4" id="KW-0813">Transport</keyword>
<dbReference type="GO" id="GO:0016286">
    <property type="term" value="F:small conductance calcium-activated potassium channel activity"/>
    <property type="evidence" value="ECO:0007669"/>
    <property type="project" value="InterPro"/>
</dbReference>
<dbReference type="InterPro" id="IPR015449">
    <property type="entry name" value="K_chnl_Ca-activ_SK"/>
</dbReference>
<organism evidence="4 5">
    <name type="scientific">Stylonychia lemnae</name>
    <name type="common">Ciliate</name>
    <dbReference type="NCBI Taxonomy" id="5949"/>
    <lineage>
        <taxon>Eukaryota</taxon>
        <taxon>Sar</taxon>
        <taxon>Alveolata</taxon>
        <taxon>Ciliophora</taxon>
        <taxon>Intramacronucleata</taxon>
        <taxon>Spirotrichea</taxon>
        <taxon>Stichotrichia</taxon>
        <taxon>Sporadotrichida</taxon>
        <taxon>Oxytrichidae</taxon>
        <taxon>Stylonychinae</taxon>
        <taxon>Stylonychia</taxon>
    </lineage>
</organism>
<feature type="compositionally biased region" description="Basic residues" evidence="1">
    <location>
        <begin position="628"/>
        <end position="637"/>
    </location>
</feature>
<feature type="transmembrane region" description="Helical" evidence="2">
    <location>
        <begin position="248"/>
        <end position="265"/>
    </location>
</feature>
<accession>A0A078A181</accession>
<feature type="transmembrane region" description="Helical" evidence="2">
    <location>
        <begin position="272"/>
        <end position="294"/>
    </location>
</feature>
<evidence type="ECO:0000313" key="4">
    <source>
        <dbReference type="EMBL" id="CDW75243.1"/>
    </source>
</evidence>
<dbReference type="EMBL" id="CCKQ01004106">
    <property type="protein sequence ID" value="CDW75243.1"/>
    <property type="molecule type" value="Genomic_DNA"/>
</dbReference>
<feature type="region of interest" description="Disordered" evidence="1">
    <location>
        <begin position="505"/>
        <end position="545"/>
    </location>
</feature>
<feature type="compositionally biased region" description="Basic and acidic residues" evidence="1">
    <location>
        <begin position="638"/>
        <end position="647"/>
    </location>
</feature>
<dbReference type="PANTHER" id="PTHR10153">
    <property type="entry name" value="SMALL CONDUCTANCE CALCIUM-ACTIVATED POTASSIUM CHANNEL"/>
    <property type="match status" value="1"/>
</dbReference>
<keyword evidence="2" id="KW-1133">Transmembrane helix</keyword>
<dbReference type="OrthoDB" id="73653at2759"/>
<evidence type="ECO:0000256" key="1">
    <source>
        <dbReference type="SAM" id="MobiDB-lite"/>
    </source>
</evidence>
<evidence type="ECO:0000256" key="2">
    <source>
        <dbReference type="SAM" id="Phobius"/>
    </source>
</evidence>
<evidence type="ECO:0000313" key="5">
    <source>
        <dbReference type="Proteomes" id="UP000039865"/>
    </source>
</evidence>
<name>A0A078A181_STYLE</name>
<dbReference type="AlphaFoldDB" id="A0A078A181"/>
<reference evidence="4 5" key="1">
    <citation type="submission" date="2014-06" db="EMBL/GenBank/DDBJ databases">
        <authorList>
            <person name="Swart Estienne"/>
        </authorList>
    </citation>
    <scope>NUCLEOTIDE SEQUENCE [LARGE SCALE GENOMIC DNA]</scope>
    <source>
        <strain evidence="4 5">130c</strain>
    </source>
</reference>
<keyword evidence="2" id="KW-0472">Membrane</keyword>
<feature type="compositionally biased region" description="Low complexity" evidence="1">
    <location>
        <begin position="512"/>
        <end position="529"/>
    </location>
</feature>
<feature type="domain" description="Potassium channel" evidence="3">
    <location>
        <begin position="227"/>
        <end position="295"/>
    </location>
</feature>
<dbReference type="Pfam" id="PF07885">
    <property type="entry name" value="Ion_trans_2"/>
    <property type="match status" value="1"/>
</dbReference>
<dbReference type="InterPro" id="IPR013099">
    <property type="entry name" value="K_chnl_dom"/>
</dbReference>
<evidence type="ECO:0000259" key="3">
    <source>
        <dbReference type="Pfam" id="PF07885"/>
    </source>
</evidence>
<dbReference type="InParanoid" id="A0A078A181"/>
<sequence>MLIKKSLTNSTQKTQKQVILMIKSQKNKRILNIPEIMNGKKVNEFEISKQVFPEEVPQFVGDFKQNITIMRLSNCVLLFIYLITNHHYHKEAVALVSLQENRLNEKCKLQVKYFLVSTFDKRFITNYMIQTFINFFICYPGLDFEFYITSFGISTKYTIGAIIMILQFLKISPFSDILLLRSRYTDARAERLCENNGIKADFKFFFKVNMRLRPLKILVFAYGIGLIVFSFCIMIFEQQIEEGEILDLSQSMWLIIVTFNTIGYGDQTPATLWGRVFLIVACIWGVSIYSIFVVSSQNLTYFQQEDQQAFKQIVIDQDKEKLKEQAGKLIKAFIFYNFLKIKDKKFMYQRNNSRIPKLFDILKQAKDMKHQKEPETELLLMKAERQILISKEETELMAEKVDSQGFRVCELMFNQKQLSKTIDNCRDLSYQLANFGKFLMEYGGDFPVYSMNQIEKKRVKTSDEIRESIIQHLNENIEDVMPKDSQYISDFILQHNLNAQDQIEFDQSEDCSSSSQNSNESYYSENQSQDNSSYRIPDSPQFEQDLSSRIQNESNLYTITETFGHQSFVNKERKTEISQIMISDLDDKKTSWGVTTPQKVNEKTSYLTNKERMANNLPKLNFDDSGKVKKIKKKHQKKESVTPDERREYDKTNLIDQKDELIRENSEHNLKQNEGIDKHLRIIKRGIQQKQSKHSLAPIGQKLLTDRSANELINKIQKSPTSLREHQEQSAITINDEETKIPIVKKKLKKVIDFNQYGKRWKYLKDNLQSPDHKIYLKG</sequence>
<dbReference type="GO" id="GO:0016020">
    <property type="term" value="C:membrane"/>
    <property type="evidence" value="ECO:0007669"/>
    <property type="project" value="InterPro"/>
</dbReference>
<proteinExistence type="predicted"/>
<feature type="transmembrane region" description="Helical" evidence="2">
    <location>
        <begin position="123"/>
        <end position="142"/>
    </location>
</feature>
<dbReference type="Proteomes" id="UP000039865">
    <property type="component" value="Unassembled WGS sequence"/>
</dbReference>